<sequence>MNIDRFVGSWKLISFELHRGNSYYRKSGGEAGPYPTDPRRYGGAFPIKPNEEIIFPIGQAPDGCLMYDEKGNMSAMIARAERPLMNTVERTCASIKEKGAAFDSFEAYFGVVHSIDETEKVITHRIGQALFPNWTGSLQKRFYSFKGDRLELSTPPMEYAGNRAIAVLLWERL</sequence>
<reference evidence="2" key="1">
    <citation type="submission" date="2019-02" db="EMBL/GenBank/DDBJ databases">
        <authorList>
            <person name="Gruber-Vodicka R. H."/>
            <person name="Seah K. B. B."/>
        </authorList>
    </citation>
    <scope>NUCLEOTIDE SEQUENCE</scope>
    <source>
        <strain evidence="2">BECK_S313</strain>
    </source>
</reference>
<evidence type="ECO:0000313" key="2">
    <source>
        <dbReference type="EMBL" id="VFK15887.1"/>
    </source>
</evidence>
<organism evidence="2">
    <name type="scientific">Candidatus Kentrum sp. LPFa</name>
    <dbReference type="NCBI Taxonomy" id="2126335"/>
    <lineage>
        <taxon>Bacteria</taxon>
        <taxon>Pseudomonadati</taxon>
        <taxon>Pseudomonadota</taxon>
        <taxon>Gammaproteobacteria</taxon>
        <taxon>Candidatus Kentrum</taxon>
    </lineage>
</organism>
<dbReference type="AlphaFoldDB" id="A0A450WFR6"/>
<accession>A0A450WFR6</accession>
<dbReference type="Pfam" id="PF13924">
    <property type="entry name" value="Lipocalin_5"/>
    <property type="match status" value="1"/>
</dbReference>
<dbReference type="InterPro" id="IPR024311">
    <property type="entry name" value="Lipocalin-like"/>
</dbReference>
<feature type="domain" description="Lipocalin-like" evidence="1">
    <location>
        <begin position="50"/>
        <end position="172"/>
    </location>
</feature>
<evidence type="ECO:0000259" key="1">
    <source>
        <dbReference type="Pfam" id="PF13924"/>
    </source>
</evidence>
<protein>
    <submittedName>
        <fullName evidence="2">Lipocalin-like domain-containing protein</fullName>
    </submittedName>
</protein>
<gene>
    <name evidence="2" type="ORF">BECKLPF1236B_GA0070989_108513</name>
</gene>
<name>A0A450WFR6_9GAMM</name>
<dbReference type="EMBL" id="CAADFK010000085">
    <property type="protein sequence ID" value="VFK15887.1"/>
    <property type="molecule type" value="Genomic_DNA"/>
</dbReference>
<proteinExistence type="predicted"/>